<protein>
    <submittedName>
        <fullName evidence="1">Sec-C motif-containing protein, tetratricopeptide repeat-containing</fullName>
    </submittedName>
</protein>
<proteinExistence type="predicted"/>
<dbReference type="SUPFAM" id="SSF103642">
    <property type="entry name" value="Sec-C motif"/>
    <property type="match status" value="1"/>
</dbReference>
<dbReference type="Gene3D" id="3.10.450.50">
    <property type="match status" value="1"/>
</dbReference>
<dbReference type="InterPro" id="IPR004027">
    <property type="entry name" value="SEC_C_motif"/>
</dbReference>
<evidence type="ECO:0000313" key="1">
    <source>
        <dbReference type="EMBL" id="QTA78402.1"/>
    </source>
</evidence>
<dbReference type="EMBL" id="CP061799">
    <property type="protein sequence ID" value="QTA78402.1"/>
    <property type="molecule type" value="Genomic_DNA"/>
</dbReference>
<dbReference type="KEGG" id="dli:dnl_06230"/>
<gene>
    <name evidence="1" type="ORF">dnl_06230</name>
</gene>
<organism evidence="1 2">
    <name type="scientific">Desulfonema limicola</name>
    <dbReference type="NCBI Taxonomy" id="45656"/>
    <lineage>
        <taxon>Bacteria</taxon>
        <taxon>Pseudomonadati</taxon>
        <taxon>Thermodesulfobacteriota</taxon>
        <taxon>Desulfobacteria</taxon>
        <taxon>Desulfobacterales</taxon>
        <taxon>Desulfococcaceae</taxon>
        <taxon>Desulfonema</taxon>
    </lineage>
</organism>
<keyword evidence="2" id="KW-1185">Reference proteome</keyword>
<dbReference type="AlphaFoldDB" id="A0A975GEN1"/>
<evidence type="ECO:0000313" key="2">
    <source>
        <dbReference type="Proteomes" id="UP000663720"/>
    </source>
</evidence>
<dbReference type="Pfam" id="PF02810">
    <property type="entry name" value="SEC-C"/>
    <property type="match status" value="1"/>
</dbReference>
<sequence length="139" mass="16028">MTKISRNAPCNCGSGKKYKKCCLLRKEAESLEQRKIMKQNIQKVYIEEDDLDDLSNSVMDLINSGKFDEAEAVCNDLMQRYPDQVDGIDRLASVYEARGENEKAVEYYLKTVEFMRSNPGFDEEGINWTLDKVKRLQGK</sequence>
<dbReference type="RefSeq" id="WP_207690263.1">
    <property type="nucleotide sequence ID" value="NZ_CP061799.1"/>
</dbReference>
<dbReference type="SUPFAM" id="SSF48452">
    <property type="entry name" value="TPR-like"/>
    <property type="match status" value="1"/>
</dbReference>
<dbReference type="Proteomes" id="UP000663720">
    <property type="component" value="Chromosome"/>
</dbReference>
<dbReference type="InterPro" id="IPR011990">
    <property type="entry name" value="TPR-like_helical_dom_sf"/>
</dbReference>
<dbReference type="Gene3D" id="1.25.40.10">
    <property type="entry name" value="Tetratricopeptide repeat domain"/>
    <property type="match status" value="1"/>
</dbReference>
<name>A0A975GEN1_9BACT</name>
<reference evidence="1" key="1">
    <citation type="journal article" date="2021" name="Microb. Physiol.">
        <title>Proteogenomic Insights into the Physiology of Marine, Sulfate-Reducing, Filamentous Desulfonema limicola and Desulfonema magnum.</title>
        <authorList>
            <person name="Schnaars V."/>
            <person name="Wohlbrand L."/>
            <person name="Scheve S."/>
            <person name="Hinrichs C."/>
            <person name="Reinhardt R."/>
            <person name="Rabus R."/>
        </authorList>
    </citation>
    <scope>NUCLEOTIDE SEQUENCE</scope>
    <source>
        <strain evidence="1">5ac10</strain>
    </source>
</reference>
<accession>A0A975GEN1</accession>